<accession>A0ABP1R1A3</accession>
<name>A0ABP1R1A3_9HEXA</name>
<dbReference type="Proteomes" id="UP001642540">
    <property type="component" value="Unassembled WGS sequence"/>
</dbReference>
<comment type="caution">
    <text evidence="1">The sequence shown here is derived from an EMBL/GenBank/DDBJ whole genome shotgun (WGS) entry which is preliminary data.</text>
</comment>
<gene>
    <name evidence="1" type="ORF">ODALV1_LOCUS17516</name>
</gene>
<sequence>MHEILNQTINIRNLTIECDKISSRNKPLPENIPKIEFSKLKYLEVTAKNVASDCSPVFSYLGDNIQYFGKLQRLKISKVTISDDNAPEIQRIIYKMSASAPVTINLDAVMMQTSLDIRTKSQSYLGFHLFIHNVSTASVTSIDFAVETITNFLSNANYSGEFSSNVPIPDQKMPQVFENLREVKIKKLGLKIRVKDDRDKLEFKFIQSLESLVVLELELLDWRKGNASSSSLVLKNFQLPKRLEDFMVVTNFKTASQGAADLNCRSFNQTTNSQGGINLMLDRCLDCDDGKGECVSRRR</sequence>
<reference evidence="1 2" key="1">
    <citation type="submission" date="2024-08" db="EMBL/GenBank/DDBJ databases">
        <authorList>
            <person name="Cucini C."/>
            <person name="Frati F."/>
        </authorList>
    </citation>
    <scope>NUCLEOTIDE SEQUENCE [LARGE SCALE GENOMIC DNA]</scope>
</reference>
<organism evidence="1 2">
    <name type="scientific">Orchesella dallaii</name>
    <dbReference type="NCBI Taxonomy" id="48710"/>
    <lineage>
        <taxon>Eukaryota</taxon>
        <taxon>Metazoa</taxon>
        <taxon>Ecdysozoa</taxon>
        <taxon>Arthropoda</taxon>
        <taxon>Hexapoda</taxon>
        <taxon>Collembola</taxon>
        <taxon>Entomobryomorpha</taxon>
        <taxon>Entomobryoidea</taxon>
        <taxon>Orchesellidae</taxon>
        <taxon>Orchesellinae</taxon>
        <taxon>Orchesella</taxon>
    </lineage>
</organism>
<keyword evidence="2" id="KW-1185">Reference proteome</keyword>
<proteinExistence type="predicted"/>
<protein>
    <submittedName>
        <fullName evidence="1">Uncharacterized protein</fullName>
    </submittedName>
</protein>
<evidence type="ECO:0000313" key="1">
    <source>
        <dbReference type="EMBL" id="CAL8117062.1"/>
    </source>
</evidence>
<dbReference type="EMBL" id="CAXLJM020000053">
    <property type="protein sequence ID" value="CAL8117062.1"/>
    <property type="molecule type" value="Genomic_DNA"/>
</dbReference>
<evidence type="ECO:0000313" key="2">
    <source>
        <dbReference type="Proteomes" id="UP001642540"/>
    </source>
</evidence>